<dbReference type="Proteomes" id="UP001054252">
    <property type="component" value="Unassembled WGS sequence"/>
</dbReference>
<dbReference type="EMBL" id="BPVZ01000119">
    <property type="protein sequence ID" value="GKV36858.1"/>
    <property type="molecule type" value="Genomic_DNA"/>
</dbReference>
<reference evidence="1 2" key="1">
    <citation type="journal article" date="2021" name="Commun. Biol.">
        <title>The genome of Shorea leprosula (Dipterocarpaceae) highlights the ecological relevance of drought in aseasonal tropical rainforests.</title>
        <authorList>
            <person name="Ng K.K.S."/>
            <person name="Kobayashi M.J."/>
            <person name="Fawcett J.A."/>
            <person name="Hatakeyama M."/>
            <person name="Paape T."/>
            <person name="Ng C.H."/>
            <person name="Ang C.C."/>
            <person name="Tnah L.H."/>
            <person name="Lee C.T."/>
            <person name="Nishiyama T."/>
            <person name="Sese J."/>
            <person name="O'Brien M.J."/>
            <person name="Copetti D."/>
            <person name="Mohd Noor M.I."/>
            <person name="Ong R.C."/>
            <person name="Putra M."/>
            <person name="Sireger I.Z."/>
            <person name="Indrioko S."/>
            <person name="Kosugi Y."/>
            <person name="Izuno A."/>
            <person name="Isagi Y."/>
            <person name="Lee S.L."/>
            <person name="Shimizu K.K."/>
        </authorList>
    </citation>
    <scope>NUCLEOTIDE SEQUENCE [LARGE SCALE GENOMIC DNA]</scope>
    <source>
        <strain evidence="1">214</strain>
    </source>
</reference>
<proteinExistence type="predicted"/>
<keyword evidence="2" id="KW-1185">Reference proteome</keyword>
<protein>
    <submittedName>
        <fullName evidence="1">Uncharacterized protein</fullName>
    </submittedName>
</protein>
<organism evidence="1 2">
    <name type="scientific">Rubroshorea leprosula</name>
    <dbReference type="NCBI Taxonomy" id="152421"/>
    <lineage>
        <taxon>Eukaryota</taxon>
        <taxon>Viridiplantae</taxon>
        <taxon>Streptophyta</taxon>
        <taxon>Embryophyta</taxon>
        <taxon>Tracheophyta</taxon>
        <taxon>Spermatophyta</taxon>
        <taxon>Magnoliopsida</taxon>
        <taxon>eudicotyledons</taxon>
        <taxon>Gunneridae</taxon>
        <taxon>Pentapetalae</taxon>
        <taxon>rosids</taxon>
        <taxon>malvids</taxon>
        <taxon>Malvales</taxon>
        <taxon>Dipterocarpaceae</taxon>
        <taxon>Rubroshorea</taxon>
    </lineage>
</organism>
<sequence>MKSDAFGWANSPVFLMAKVGKRGKYIWKRLSQLEQCPKEPIDVPDPNSNSFQIDVPADAIDPRLYFGLYEVWSGKWKGGLRIHGATVKEIQAAASR</sequence>
<accession>A0AAV5LJ18</accession>
<gene>
    <name evidence="1" type="ORF">SLEP1_g44944</name>
</gene>
<evidence type="ECO:0000313" key="2">
    <source>
        <dbReference type="Proteomes" id="UP001054252"/>
    </source>
</evidence>
<evidence type="ECO:0000313" key="1">
    <source>
        <dbReference type="EMBL" id="GKV36858.1"/>
    </source>
</evidence>
<comment type="caution">
    <text evidence="1">The sequence shown here is derived from an EMBL/GenBank/DDBJ whole genome shotgun (WGS) entry which is preliminary data.</text>
</comment>
<name>A0AAV5LJ18_9ROSI</name>
<dbReference type="AlphaFoldDB" id="A0AAV5LJ18"/>